<dbReference type="NCBIfam" id="NF005801">
    <property type="entry name" value="PRK07656.1"/>
    <property type="match status" value="1"/>
</dbReference>
<name>A0A501PKB1_9PROT</name>
<dbReference type="Pfam" id="PF13193">
    <property type="entry name" value="AMP-binding_C"/>
    <property type="match status" value="1"/>
</dbReference>
<dbReference type="Gene3D" id="3.40.50.12780">
    <property type="entry name" value="N-terminal domain of ligase-like"/>
    <property type="match status" value="1"/>
</dbReference>
<organism evidence="8 9">
    <name type="scientific">Emcibacter nanhaiensis</name>
    <dbReference type="NCBI Taxonomy" id="1505037"/>
    <lineage>
        <taxon>Bacteria</taxon>
        <taxon>Pseudomonadati</taxon>
        <taxon>Pseudomonadota</taxon>
        <taxon>Alphaproteobacteria</taxon>
        <taxon>Emcibacterales</taxon>
        <taxon>Emcibacteraceae</taxon>
        <taxon>Emcibacter</taxon>
    </lineage>
</organism>
<dbReference type="GO" id="GO:0031956">
    <property type="term" value="F:medium-chain fatty acid-CoA ligase activity"/>
    <property type="evidence" value="ECO:0007669"/>
    <property type="project" value="TreeGrafter"/>
</dbReference>
<evidence type="ECO:0000259" key="7">
    <source>
        <dbReference type="Pfam" id="PF13193"/>
    </source>
</evidence>
<dbReference type="Proteomes" id="UP000319148">
    <property type="component" value="Unassembled WGS sequence"/>
</dbReference>
<dbReference type="InterPro" id="IPR025110">
    <property type="entry name" value="AMP-bd_C"/>
</dbReference>
<evidence type="ECO:0000259" key="6">
    <source>
        <dbReference type="Pfam" id="PF00501"/>
    </source>
</evidence>
<dbReference type="EC" id="6.2.1.44" evidence="4"/>
<dbReference type="InterPro" id="IPR000873">
    <property type="entry name" value="AMP-dep_synth/lig_dom"/>
</dbReference>
<protein>
    <recommendedName>
        <fullName evidence="5">3-methylmercaptopropionyl-CoA ligase</fullName>
        <ecNumber evidence="4">6.2.1.44</ecNumber>
    </recommendedName>
</protein>
<feature type="domain" description="AMP-binding enzyme C-terminal" evidence="7">
    <location>
        <begin position="432"/>
        <end position="506"/>
    </location>
</feature>
<evidence type="ECO:0000256" key="4">
    <source>
        <dbReference type="ARBA" id="ARBA00066616"/>
    </source>
</evidence>
<dbReference type="GO" id="GO:0006631">
    <property type="term" value="P:fatty acid metabolic process"/>
    <property type="evidence" value="ECO:0007669"/>
    <property type="project" value="TreeGrafter"/>
</dbReference>
<evidence type="ECO:0000256" key="2">
    <source>
        <dbReference type="ARBA" id="ARBA00022598"/>
    </source>
</evidence>
<dbReference type="PANTHER" id="PTHR43201">
    <property type="entry name" value="ACYL-COA SYNTHETASE"/>
    <property type="match status" value="1"/>
</dbReference>
<comment type="similarity">
    <text evidence="1">Belongs to the ATP-dependent AMP-binding enzyme family.</text>
</comment>
<dbReference type="InterPro" id="IPR045851">
    <property type="entry name" value="AMP-bd_C_sf"/>
</dbReference>
<evidence type="ECO:0000256" key="5">
    <source>
        <dbReference type="ARBA" id="ARBA00067668"/>
    </source>
</evidence>
<gene>
    <name evidence="8" type="ORF">FIV46_08235</name>
</gene>
<evidence type="ECO:0000256" key="1">
    <source>
        <dbReference type="ARBA" id="ARBA00006432"/>
    </source>
</evidence>
<proteinExistence type="inferred from homology"/>
<dbReference type="Gene3D" id="3.30.300.30">
    <property type="match status" value="1"/>
</dbReference>
<dbReference type="InterPro" id="IPR042099">
    <property type="entry name" value="ANL_N_sf"/>
</dbReference>
<evidence type="ECO:0000313" key="9">
    <source>
        <dbReference type="Proteomes" id="UP000319148"/>
    </source>
</evidence>
<sequence length="520" mass="56071">MNTIPSIVVRAAEIYGTACALEEAGRVLTFADLELQMDRAAAAFLRAGLEPGDRVAIWAPNSGDWIMAALGVMAAGGAIVPLNTRMKGEEAAYILNKSRASFLATVSGFLDIDYPALLEGCDLPHLKEIILLDGKSDVLTVTPWSQFLEAGQGVSAAAVAARRAAVTEEDVSDIIFTSGTTGKPKGVPLSHGQTVTMFDVWCDHVGLREGDRYLIVNPFFHTFGYKAGWLACLLRGATILPQAVFDVPVILERVAREKISVLPGPPTLYQSLLSDPALETADISSLRLAVTGAAVIPVQLIEDIRARLSIATVVTAYGLTEACGLVTMCYPDDPVEKIAGTSGRPVAGVEVRLVDDEGREVAQGDPGEILVRGYTVMKGYFEDEEATASTLTGDGWLRTGDIGIMDEQGYLKITDRKKDMLIIGGFNCYPAEVENIMLGNPDIVQVAVVGKPDQRMGEVPVAFVVSKEKGQTEEEIVRWCRLNMANYKVPREIHFVDSLPLNAAGKVQKFALRERLTDAT</sequence>
<keyword evidence="2" id="KW-0436">Ligase</keyword>
<dbReference type="PROSITE" id="PS00455">
    <property type="entry name" value="AMP_BINDING"/>
    <property type="match status" value="1"/>
</dbReference>
<dbReference type="AlphaFoldDB" id="A0A501PKB1"/>
<dbReference type="FunFam" id="3.30.300.30:FF:000008">
    <property type="entry name" value="2,3-dihydroxybenzoate-AMP ligase"/>
    <property type="match status" value="1"/>
</dbReference>
<dbReference type="PANTHER" id="PTHR43201:SF5">
    <property type="entry name" value="MEDIUM-CHAIN ACYL-COA LIGASE ACSF2, MITOCHONDRIAL"/>
    <property type="match status" value="1"/>
</dbReference>
<dbReference type="Pfam" id="PF00501">
    <property type="entry name" value="AMP-binding"/>
    <property type="match status" value="1"/>
</dbReference>
<dbReference type="RefSeq" id="WP_139940340.1">
    <property type="nucleotide sequence ID" value="NZ_JBHSYP010000008.1"/>
</dbReference>
<feature type="domain" description="AMP-dependent synthetase/ligase" evidence="6">
    <location>
        <begin position="11"/>
        <end position="381"/>
    </location>
</feature>
<comment type="caution">
    <text evidence="8">The sequence shown here is derived from an EMBL/GenBank/DDBJ whole genome shotgun (WGS) entry which is preliminary data.</text>
</comment>
<keyword evidence="9" id="KW-1185">Reference proteome</keyword>
<comment type="catalytic activity">
    <reaction evidence="3">
        <text>3-(methylsulfanyl)propanoate + ATP + CoA = 3-(methylsulfanyl)propanoyl-CoA + AMP + diphosphate</text>
        <dbReference type="Rhea" id="RHEA:43052"/>
        <dbReference type="ChEBI" id="CHEBI:30616"/>
        <dbReference type="ChEBI" id="CHEBI:33019"/>
        <dbReference type="ChEBI" id="CHEBI:49016"/>
        <dbReference type="ChEBI" id="CHEBI:57287"/>
        <dbReference type="ChEBI" id="CHEBI:82815"/>
        <dbReference type="ChEBI" id="CHEBI:456215"/>
        <dbReference type="EC" id="6.2.1.44"/>
    </reaction>
    <physiologicalReaction direction="left-to-right" evidence="3">
        <dbReference type="Rhea" id="RHEA:43053"/>
    </physiologicalReaction>
</comment>
<reference evidence="9" key="1">
    <citation type="submission" date="2019-06" db="EMBL/GenBank/DDBJ databases">
        <title>The complete genome of Emcibacter congregatus ZYLT.</title>
        <authorList>
            <person name="Zhao Z."/>
        </authorList>
    </citation>
    <scope>NUCLEOTIDE SEQUENCE [LARGE SCALE GENOMIC DNA]</scope>
    <source>
        <strain evidence="9">MCCC 1A06723</strain>
    </source>
</reference>
<dbReference type="SUPFAM" id="SSF56801">
    <property type="entry name" value="Acetyl-CoA synthetase-like"/>
    <property type="match status" value="1"/>
</dbReference>
<evidence type="ECO:0000313" key="8">
    <source>
        <dbReference type="EMBL" id="TPD60705.1"/>
    </source>
</evidence>
<dbReference type="InterPro" id="IPR020845">
    <property type="entry name" value="AMP-binding_CS"/>
</dbReference>
<evidence type="ECO:0000256" key="3">
    <source>
        <dbReference type="ARBA" id="ARBA00051915"/>
    </source>
</evidence>
<dbReference type="OrthoDB" id="9803968at2"/>
<accession>A0A501PKB1</accession>
<dbReference type="EMBL" id="VFIY01000006">
    <property type="protein sequence ID" value="TPD60705.1"/>
    <property type="molecule type" value="Genomic_DNA"/>
</dbReference>